<organism evidence="1 2">
    <name type="scientific">Caenorhabditis japonica</name>
    <dbReference type="NCBI Taxonomy" id="281687"/>
    <lineage>
        <taxon>Eukaryota</taxon>
        <taxon>Metazoa</taxon>
        <taxon>Ecdysozoa</taxon>
        <taxon>Nematoda</taxon>
        <taxon>Chromadorea</taxon>
        <taxon>Rhabditida</taxon>
        <taxon>Rhabditina</taxon>
        <taxon>Rhabditomorpha</taxon>
        <taxon>Rhabditoidea</taxon>
        <taxon>Rhabditidae</taxon>
        <taxon>Peloderinae</taxon>
        <taxon>Caenorhabditis</taxon>
    </lineage>
</organism>
<reference evidence="1" key="2">
    <citation type="submission" date="2022-06" db="UniProtKB">
        <authorList>
            <consortium name="EnsemblMetazoa"/>
        </authorList>
    </citation>
    <scope>IDENTIFICATION</scope>
    <source>
        <strain evidence="1">DF5081</strain>
    </source>
</reference>
<sequence>KFAENIPNVDAYRADIYTVLGVGRRKTARFPKKMMFAGYCSKKAENSSKFDNIRPLTLLPREEEEENGEKTKFRRPHFLAVLPTANIQKTVVNSMIQHAILHHSGLDEDTIFRYGDTNLLTFLGCGTLAQYICSSNPRLQFLSHQNRRHSGLFDKLFSIRQVDSADPDGIITGHAPTSFHPQLPTVKKVTHEKKLADAQLINGMQYAVQIAPRKRISIDGKEVTSENGLGKLLVAYGCFMTQIGRQPNAKAVGDVVRSLWPESSSSIPADILSNDKVGLLPIEHLESIFTFVHDELLTTPMAKSYASDLKIKRVI</sequence>
<dbReference type="AlphaFoldDB" id="A0A8R1DKX9"/>
<dbReference type="Proteomes" id="UP000005237">
    <property type="component" value="Unassembled WGS sequence"/>
</dbReference>
<accession>A0A8R1DKX9</accession>
<reference evidence="2" key="1">
    <citation type="submission" date="2010-08" db="EMBL/GenBank/DDBJ databases">
        <authorList>
            <consortium name="Caenorhabditis japonica Sequencing Consortium"/>
            <person name="Wilson R.K."/>
        </authorList>
    </citation>
    <scope>NUCLEOTIDE SEQUENCE [LARGE SCALE GENOMIC DNA]</scope>
    <source>
        <strain evidence="2">DF5081</strain>
    </source>
</reference>
<proteinExistence type="predicted"/>
<keyword evidence="2" id="KW-1185">Reference proteome</keyword>
<evidence type="ECO:0000313" key="2">
    <source>
        <dbReference type="Proteomes" id="UP000005237"/>
    </source>
</evidence>
<dbReference type="EnsemblMetazoa" id="CJA04914.1">
    <property type="protein sequence ID" value="CJA04914.1"/>
    <property type="gene ID" value="WBGene00124117"/>
</dbReference>
<protein>
    <submittedName>
        <fullName evidence="1">Uncharacterized protein</fullName>
    </submittedName>
</protein>
<name>A0A8R1DKX9_CAEJA</name>
<evidence type="ECO:0000313" key="1">
    <source>
        <dbReference type="EnsemblMetazoa" id="CJA04914.1"/>
    </source>
</evidence>